<dbReference type="PROSITE" id="PS50862">
    <property type="entry name" value="AA_TRNA_LIGASE_II"/>
    <property type="match status" value="1"/>
</dbReference>
<protein>
    <recommendedName>
        <fullName evidence="10">Proline--tRNA ligase</fullName>
        <ecNumber evidence="10">6.1.1.15</ecNumber>
    </recommendedName>
    <alternativeName>
        <fullName evidence="10">Prolyl-tRNA synthetase</fullName>
        <shortName evidence="10">ProRS</shortName>
    </alternativeName>
</protein>
<dbReference type="EMBL" id="AP019376">
    <property type="protein sequence ID" value="BBH86845.1"/>
    <property type="molecule type" value="Genomic_DNA"/>
</dbReference>
<dbReference type="GO" id="GO:0005524">
    <property type="term" value="F:ATP binding"/>
    <property type="evidence" value="ECO:0007669"/>
    <property type="project" value="UniProtKB-UniRule"/>
</dbReference>
<dbReference type="InterPro" id="IPR007214">
    <property type="entry name" value="YbaK/aa-tRNA-synth-assoc-dom"/>
</dbReference>
<comment type="catalytic activity">
    <reaction evidence="9 10">
        <text>tRNA(Pro) + L-proline + ATP = L-prolyl-tRNA(Pro) + AMP + diphosphate</text>
        <dbReference type="Rhea" id="RHEA:14305"/>
        <dbReference type="Rhea" id="RHEA-COMP:9700"/>
        <dbReference type="Rhea" id="RHEA-COMP:9702"/>
        <dbReference type="ChEBI" id="CHEBI:30616"/>
        <dbReference type="ChEBI" id="CHEBI:33019"/>
        <dbReference type="ChEBI" id="CHEBI:60039"/>
        <dbReference type="ChEBI" id="CHEBI:78442"/>
        <dbReference type="ChEBI" id="CHEBI:78532"/>
        <dbReference type="ChEBI" id="CHEBI:456215"/>
        <dbReference type="EC" id="6.1.1.15"/>
    </reaction>
</comment>
<dbReference type="CDD" id="cd04334">
    <property type="entry name" value="ProRS-INS"/>
    <property type="match status" value="1"/>
</dbReference>
<dbReference type="PRINTS" id="PR01046">
    <property type="entry name" value="TRNASYNTHPRO"/>
</dbReference>
<dbReference type="NCBIfam" id="TIGR00409">
    <property type="entry name" value="proS_fam_II"/>
    <property type="match status" value="1"/>
</dbReference>
<dbReference type="GO" id="GO:0004827">
    <property type="term" value="F:proline-tRNA ligase activity"/>
    <property type="evidence" value="ECO:0007669"/>
    <property type="project" value="UniProtKB-UniRule"/>
</dbReference>
<dbReference type="Gene3D" id="3.30.930.10">
    <property type="entry name" value="Bira Bifunctional Protein, Domain 2"/>
    <property type="match status" value="2"/>
</dbReference>
<dbReference type="Gene3D" id="3.40.50.800">
    <property type="entry name" value="Anticodon-binding domain"/>
    <property type="match status" value="1"/>
</dbReference>
<evidence type="ECO:0000256" key="7">
    <source>
        <dbReference type="ARBA" id="ARBA00022917"/>
    </source>
</evidence>
<evidence type="ECO:0000256" key="6">
    <source>
        <dbReference type="ARBA" id="ARBA00022840"/>
    </source>
</evidence>
<keyword evidence="4 10" id="KW-0436">Ligase</keyword>
<dbReference type="CDD" id="cd00861">
    <property type="entry name" value="ProRS_anticodon_short"/>
    <property type="match status" value="1"/>
</dbReference>
<dbReference type="InterPro" id="IPR002316">
    <property type="entry name" value="Pro-tRNA-ligase_IIa"/>
</dbReference>
<dbReference type="InterPro" id="IPR006195">
    <property type="entry name" value="aa-tRNA-synth_II"/>
</dbReference>
<dbReference type="InterPro" id="IPR023717">
    <property type="entry name" value="Pro-tRNA-Synthase_IIa_type1"/>
</dbReference>
<dbReference type="PANTHER" id="PTHR42753:SF2">
    <property type="entry name" value="PROLINE--TRNA LIGASE"/>
    <property type="match status" value="1"/>
</dbReference>
<dbReference type="AlphaFoldDB" id="A0A455SKZ7"/>
<feature type="domain" description="Aminoacyl-transfer RNA synthetases class-II family profile" evidence="11">
    <location>
        <begin position="38"/>
        <end position="475"/>
    </location>
</feature>
<keyword evidence="7 10" id="KW-0648">Protein biosynthesis</keyword>
<dbReference type="GO" id="GO:0002161">
    <property type="term" value="F:aminoacyl-tRNA deacylase activity"/>
    <property type="evidence" value="ECO:0007669"/>
    <property type="project" value="InterPro"/>
</dbReference>
<dbReference type="Pfam" id="PF00587">
    <property type="entry name" value="tRNA-synt_2b"/>
    <property type="match status" value="1"/>
</dbReference>
<name>A0A455SKZ7_9CHLR</name>
<dbReference type="Pfam" id="PF03129">
    <property type="entry name" value="HGTP_anticodon"/>
    <property type="match status" value="1"/>
</dbReference>
<accession>A0A455SKZ7</accession>
<comment type="subcellular location">
    <subcellularLocation>
        <location evidence="1 10">Cytoplasm</location>
    </subcellularLocation>
</comment>
<keyword evidence="3 10" id="KW-0963">Cytoplasm</keyword>
<dbReference type="EC" id="6.1.1.15" evidence="10"/>
<dbReference type="SUPFAM" id="SSF55681">
    <property type="entry name" value="Class II aaRS and biotin synthetases"/>
    <property type="match status" value="1"/>
</dbReference>
<dbReference type="InterPro" id="IPR036754">
    <property type="entry name" value="YbaK/aa-tRNA-synt-asso_dom_sf"/>
</dbReference>
<dbReference type="SUPFAM" id="SSF55826">
    <property type="entry name" value="YbaK/ProRS associated domain"/>
    <property type="match status" value="1"/>
</dbReference>
<evidence type="ECO:0000256" key="2">
    <source>
        <dbReference type="ARBA" id="ARBA00011738"/>
    </source>
</evidence>
<dbReference type="InterPro" id="IPR004500">
    <property type="entry name" value="Pro-tRNA-synth_IIa_bac-type"/>
</dbReference>
<keyword evidence="6 10" id="KW-0067">ATP-binding</keyword>
<dbReference type="InterPro" id="IPR004154">
    <property type="entry name" value="Anticodon-bd"/>
</dbReference>
<reference evidence="12" key="1">
    <citation type="submission" date="2018-12" db="EMBL/GenBank/DDBJ databases">
        <title>Novel natural products biosynthetic potential of the class Ktedonobacteria.</title>
        <authorList>
            <person name="Zheng Y."/>
            <person name="Saitou A."/>
            <person name="Wang C.M."/>
            <person name="Toyoda A."/>
            <person name="Minakuchi Y."/>
            <person name="Sekiguchi Y."/>
            <person name="Ueda K."/>
            <person name="Takano H."/>
            <person name="Sakai Y."/>
            <person name="Yokota A."/>
            <person name="Yabe S."/>
        </authorList>
    </citation>
    <scope>NUCLEOTIDE SEQUENCE</scope>
    <source>
        <strain evidence="12">COM3</strain>
    </source>
</reference>
<comment type="function">
    <text evidence="10">Catalyzes the attachment of proline to tRNA(Pro) in a two-step reaction: proline is first activated by ATP to form Pro-AMP and then transferred to the acceptor end of tRNA(Pro). As ProRS can inadvertently accommodate and process non-cognate amino acids such as alanine and cysteine, to avoid such errors it has two additional distinct editing activities against alanine. One activity is designated as 'pretransfer' editing and involves the tRNA(Pro)-independent hydrolysis of activated Ala-AMP. The other activity is designated 'posttransfer' editing and involves deacylation of mischarged Ala-tRNA(Pro). The misacylated Cys-tRNA(Pro) is not edited by ProRS.</text>
</comment>
<organism evidence="12">
    <name type="scientific">Thermosporothrix sp. COM3</name>
    <dbReference type="NCBI Taxonomy" id="2490863"/>
    <lineage>
        <taxon>Bacteria</taxon>
        <taxon>Bacillati</taxon>
        <taxon>Chloroflexota</taxon>
        <taxon>Ktedonobacteria</taxon>
        <taxon>Ktedonobacterales</taxon>
        <taxon>Thermosporotrichaceae</taxon>
        <taxon>Thermosporothrix</taxon>
    </lineage>
</organism>
<comment type="similarity">
    <text evidence="10">Belongs to the class-II aminoacyl-tRNA synthetase family. ProS type 1 subfamily.</text>
</comment>
<dbReference type="SUPFAM" id="SSF52954">
    <property type="entry name" value="Class II aaRS ABD-related"/>
    <property type="match status" value="1"/>
</dbReference>
<comment type="subunit">
    <text evidence="2 10">Homodimer.</text>
</comment>
<evidence type="ECO:0000256" key="8">
    <source>
        <dbReference type="ARBA" id="ARBA00023146"/>
    </source>
</evidence>
<evidence type="ECO:0000256" key="10">
    <source>
        <dbReference type="HAMAP-Rule" id="MF_01569"/>
    </source>
</evidence>
<evidence type="ECO:0000256" key="5">
    <source>
        <dbReference type="ARBA" id="ARBA00022741"/>
    </source>
</evidence>
<keyword evidence="8 10" id="KW-0030">Aminoacyl-tRNA synthetase</keyword>
<dbReference type="InterPro" id="IPR045864">
    <property type="entry name" value="aa-tRNA-synth_II/BPL/LPL"/>
</dbReference>
<evidence type="ECO:0000256" key="3">
    <source>
        <dbReference type="ARBA" id="ARBA00022490"/>
    </source>
</evidence>
<evidence type="ECO:0000256" key="4">
    <source>
        <dbReference type="ARBA" id="ARBA00022598"/>
    </source>
</evidence>
<dbReference type="InterPro" id="IPR050062">
    <property type="entry name" value="Pro-tRNA_synthetase"/>
</dbReference>
<dbReference type="GO" id="GO:0005829">
    <property type="term" value="C:cytosol"/>
    <property type="evidence" value="ECO:0007669"/>
    <property type="project" value="TreeGrafter"/>
</dbReference>
<gene>
    <name evidence="12" type="primary">proS_1</name>
    <name evidence="10" type="synonym">proS</name>
    <name evidence="12" type="ORF">KTC_15960</name>
</gene>
<dbReference type="Pfam" id="PF04073">
    <property type="entry name" value="tRNA_edit"/>
    <property type="match status" value="1"/>
</dbReference>
<dbReference type="InterPro" id="IPR002314">
    <property type="entry name" value="aa-tRNA-synt_IIb"/>
</dbReference>
<evidence type="ECO:0000256" key="9">
    <source>
        <dbReference type="ARBA" id="ARBA00047671"/>
    </source>
</evidence>
<dbReference type="InterPro" id="IPR036621">
    <property type="entry name" value="Anticodon-bd_dom_sf"/>
</dbReference>
<keyword evidence="5 10" id="KW-0547">Nucleotide-binding</keyword>
<dbReference type="InterPro" id="IPR044140">
    <property type="entry name" value="ProRS_anticodon_short"/>
</dbReference>
<evidence type="ECO:0000256" key="1">
    <source>
        <dbReference type="ARBA" id="ARBA00004496"/>
    </source>
</evidence>
<dbReference type="NCBIfam" id="NF006625">
    <property type="entry name" value="PRK09194.1"/>
    <property type="match status" value="1"/>
</dbReference>
<evidence type="ECO:0000259" key="11">
    <source>
        <dbReference type="PROSITE" id="PS50862"/>
    </source>
</evidence>
<evidence type="ECO:0000313" key="12">
    <source>
        <dbReference type="EMBL" id="BBH86845.1"/>
    </source>
</evidence>
<comment type="domain">
    <text evidence="10">Consists of three domains: the N-terminal catalytic domain, the editing domain and the C-terminal anticodon-binding domain.</text>
</comment>
<dbReference type="HAMAP" id="MF_01569">
    <property type="entry name" value="Pro_tRNA_synth_type1"/>
    <property type="match status" value="1"/>
</dbReference>
<sequence length="585" mass="65218">MRLSHLFTRTLREAPRDSEGRNYELLVRAGFIRQLAAGVYSFLPLGNRVLRKIADLLRSELERAGGQEVMLPILQPRELWEQPPLNGGLSRAEAYGAELFSLQDRKGRDLVLGATHEEVITLLASEFITSYRDLPQRPFQVHIRFRDQLRPRGGLLRTREFVMLDLYTFDADPERMDESYRVVREACQAALERCGLRFLLVDADSGAIGGKDSQEFFVPIEAGEDDALICEQCGYAANREKAEFVRDPVGTDEALEALEEVYTPGVKTIAELAEFLHVPEERTLKCVCYTAGDRSVIAVLRGDLELNEVKLTNVLTRAKLDVSDLHLATPEELARSGIVAGFTSPLDKDDSILIVADHSITQGRNFVAGANRVDYHITHVNYPRDFRVAILDDIASAYDGASCARCGGSLHMVRGCEVGHIFKLGTRYSDVFHATFLAADGTSRPLLMGCYGIGVSRILAALVEQRSDEKGLVWPLRVAPYHVALVGFDMDKETTRTAAERLYADLQAEGVETLFDDRIESPGVKLNDADLIGVPLRVVVSKRSLKNGGVELKWRHEKEGKIIALDEAARTIRDLVQKRLHETES</sequence>
<dbReference type="GO" id="GO:0006433">
    <property type="term" value="P:prolyl-tRNA aminoacylation"/>
    <property type="evidence" value="ECO:0007669"/>
    <property type="project" value="UniProtKB-UniRule"/>
</dbReference>
<proteinExistence type="inferred from homology"/>
<dbReference type="PANTHER" id="PTHR42753">
    <property type="entry name" value="MITOCHONDRIAL RIBOSOME PROTEIN L39/PROLYL-TRNA LIGASE FAMILY MEMBER"/>
    <property type="match status" value="1"/>
</dbReference>